<sequence length="614" mass="71414">MKLDISHCSMEIRWVVEEVKDILHIDLTVGGRMLIAKSCEERGFEINSSKETLKIQYQRIPDFCRALLTACARNDADYMVREASSFQEFGVMLDFSRNAVMRLSKIKQYIRLLALMGYDFLGFYMEDTLKVEEEPYFGYMRGAVTKEELKAADEYAMLFGVEIRAYIQTLAHLNQITRYEDYREIIDTQDILLVGEEKTYQLLENIIRTVSEALSSRKINIGMDEAHMVGLGQYLDKHGFTDRFDIMDGHLKRVLEICKRHGLKAQMWSDMFFRLAYAGEYYIDDDAPFKLPDIPEDVELVYWDYYSCKEEHYNGMLKKHLKLTDKIGFASGAWKWMGFAPYNSYSMEIGRTSIKACRDNGIKSVTITAWGDNGGEASHFSILPALYADAEYNYREEPEKEKFKILTGIDFDKFMLIDTANPSPEDKTVHNNASKYLLYNDALLGTFDSLVTKGLSNYYEKAEEQLRECCMSADYGYLFATQKKLCRVLKDKAELGIQIKEAYDRKDSQLLREIASEKIPVIQAELEDFYHALEVQWETENKPFGFEVQCIRLGGLQKRLDYVKKRLAEYTSGRVDSLEELEADRKPFGYYKEEDIKQVNYNFWHHIVTPSVME</sequence>
<dbReference type="Gene3D" id="3.20.20.80">
    <property type="entry name" value="Glycosidases"/>
    <property type="match status" value="1"/>
</dbReference>
<organism evidence="5 6">
    <name type="scientific">Anaerocolumna xylanovorans DSM 12503</name>
    <dbReference type="NCBI Taxonomy" id="1121345"/>
    <lineage>
        <taxon>Bacteria</taxon>
        <taxon>Bacillati</taxon>
        <taxon>Bacillota</taxon>
        <taxon>Clostridia</taxon>
        <taxon>Lachnospirales</taxon>
        <taxon>Lachnospiraceae</taxon>
        <taxon>Anaerocolumna</taxon>
    </lineage>
</organism>
<dbReference type="RefSeq" id="WP_073586833.1">
    <property type="nucleotide sequence ID" value="NZ_FRFD01000003.1"/>
</dbReference>
<evidence type="ECO:0000259" key="3">
    <source>
        <dbReference type="Pfam" id="PF00728"/>
    </source>
</evidence>
<keyword evidence="2 5" id="KW-0378">Hydrolase</keyword>
<dbReference type="Proteomes" id="UP000184612">
    <property type="component" value="Unassembled WGS sequence"/>
</dbReference>
<dbReference type="Pfam" id="PF18088">
    <property type="entry name" value="Glyco_H_20C_C"/>
    <property type="match status" value="1"/>
</dbReference>
<evidence type="ECO:0000313" key="6">
    <source>
        <dbReference type="Proteomes" id="UP000184612"/>
    </source>
</evidence>
<proteinExistence type="inferred from homology"/>
<protein>
    <submittedName>
        <fullName evidence="5">Glycosyl hydrolase family 20, catalytic domain</fullName>
    </submittedName>
</protein>
<evidence type="ECO:0000256" key="1">
    <source>
        <dbReference type="ARBA" id="ARBA00006285"/>
    </source>
</evidence>
<dbReference type="GO" id="GO:0004563">
    <property type="term" value="F:beta-N-acetylhexosaminidase activity"/>
    <property type="evidence" value="ECO:0007669"/>
    <property type="project" value="UniProtKB-ARBA"/>
</dbReference>
<keyword evidence="6" id="KW-1185">Reference proteome</keyword>
<reference evidence="5 6" key="1">
    <citation type="submission" date="2016-12" db="EMBL/GenBank/DDBJ databases">
        <authorList>
            <person name="Song W.-J."/>
            <person name="Kurnit D.M."/>
        </authorList>
    </citation>
    <scope>NUCLEOTIDE SEQUENCE [LARGE SCALE GENOMIC DNA]</scope>
    <source>
        <strain evidence="5 6">DSM 12503</strain>
    </source>
</reference>
<dbReference type="CDD" id="cd06565">
    <property type="entry name" value="GH20_GcnA-like"/>
    <property type="match status" value="1"/>
</dbReference>
<dbReference type="PANTHER" id="PTHR21040:SF8">
    <property type="entry name" value="BCDNA.GH04120"/>
    <property type="match status" value="1"/>
</dbReference>
<evidence type="ECO:0000313" key="5">
    <source>
        <dbReference type="EMBL" id="SHO43042.1"/>
    </source>
</evidence>
<accession>A0A1M7XWA5</accession>
<feature type="domain" description="Glycoside Hydrolase 20C C-terminal" evidence="4">
    <location>
        <begin position="412"/>
        <end position="595"/>
    </location>
</feature>
<dbReference type="EMBL" id="FRFD01000003">
    <property type="protein sequence ID" value="SHO43042.1"/>
    <property type="molecule type" value="Genomic_DNA"/>
</dbReference>
<comment type="similarity">
    <text evidence="1">Belongs to the glycosyl hydrolase 20 family.</text>
</comment>
<gene>
    <name evidence="5" type="ORF">SAMN02745217_00067</name>
</gene>
<dbReference type="PANTHER" id="PTHR21040">
    <property type="entry name" value="BCDNA.GH04120"/>
    <property type="match status" value="1"/>
</dbReference>
<dbReference type="STRING" id="1121345.SAMN02745217_00067"/>
<dbReference type="SUPFAM" id="SSF51445">
    <property type="entry name" value="(Trans)glycosidases"/>
    <property type="match status" value="1"/>
</dbReference>
<dbReference type="InterPro" id="IPR017853">
    <property type="entry name" value="GH"/>
</dbReference>
<dbReference type="AlphaFoldDB" id="A0A1M7XWA5"/>
<evidence type="ECO:0000259" key="4">
    <source>
        <dbReference type="Pfam" id="PF18088"/>
    </source>
</evidence>
<evidence type="ECO:0000256" key="2">
    <source>
        <dbReference type="ARBA" id="ARBA00022801"/>
    </source>
</evidence>
<feature type="domain" description="Glycoside hydrolase family 20 catalytic" evidence="3">
    <location>
        <begin position="90"/>
        <end position="274"/>
    </location>
</feature>
<dbReference type="InterPro" id="IPR041063">
    <property type="entry name" value="Glyco_H_20C_C"/>
</dbReference>
<dbReference type="InterPro" id="IPR038901">
    <property type="entry name" value="HEXDC-like"/>
</dbReference>
<dbReference type="InterPro" id="IPR015883">
    <property type="entry name" value="Glyco_hydro_20_cat"/>
</dbReference>
<dbReference type="Gene3D" id="1.20.120.670">
    <property type="entry name" value="N-acetyl-b-d-glucoasminidase"/>
    <property type="match status" value="1"/>
</dbReference>
<name>A0A1M7XWA5_9FIRM</name>
<dbReference type="GO" id="GO:0005975">
    <property type="term" value="P:carbohydrate metabolic process"/>
    <property type="evidence" value="ECO:0007669"/>
    <property type="project" value="InterPro"/>
</dbReference>
<dbReference type="Pfam" id="PF00728">
    <property type="entry name" value="Glyco_hydro_20"/>
    <property type="match status" value="1"/>
</dbReference>